<reference evidence="2" key="1">
    <citation type="submission" date="2022-07" db="EMBL/GenBank/DDBJ databases">
        <title>Fungi with potential for degradation of polypropylene.</title>
        <authorList>
            <person name="Gostincar C."/>
        </authorList>
    </citation>
    <scope>NUCLEOTIDE SEQUENCE</scope>
    <source>
        <strain evidence="2">EXF-13287</strain>
    </source>
</reference>
<evidence type="ECO:0000256" key="1">
    <source>
        <dbReference type="SAM" id="MobiDB-lite"/>
    </source>
</evidence>
<feature type="compositionally biased region" description="Basic and acidic residues" evidence="1">
    <location>
        <begin position="132"/>
        <end position="142"/>
    </location>
</feature>
<feature type="compositionally biased region" description="Low complexity" evidence="1">
    <location>
        <begin position="9"/>
        <end position="28"/>
    </location>
</feature>
<feature type="compositionally biased region" description="Basic and acidic residues" evidence="1">
    <location>
        <begin position="75"/>
        <end position="89"/>
    </location>
</feature>
<evidence type="ECO:0008006" key="4">
    <source>
        <dbReference type="Google" id="ProtNLM"/>
    </source>
</evidence>
<dbReference type="Proteomes" id="UP001174691">
    <property type="component" value="Unassembled WGS sequence"/>
</dbReference>
<evidence type="ECO:0000313" key="2">
    <source>
        <dbReference type="EMBL" id="KAJ9131971.1"/>
    </source>
</evidence>
<feature type="region of interest" description="Disordered" evidence="1">
    <location>
        <begin position="121"/>
        <end position="142"/>
    </location>
</feature>
<sequence>MEYINKLSGNNKNDNMNQNAQNQQQTASGGSGGGFMDKLGGFTGGSQNSSSNQAGQTSSGGGFMDKLNGMAGGGRESEKNEDTVDKGVDWVQEHVLGQGAQDNESAIEQAKDEQISDYIRGTYKSTTGSDVPIKDKERQYGQ</sequence>
<comment type="caution">
    <text evidence="2">The sequence shown here is derived from an EMBL/GenBank/DDBJ whole genome shotgun (WGS) entry which is preliminary data.</text>
</comment>
<dbReference type="PANTHER" id="PTHR40462:SF1">
    <property type="entry name" value="EXPRESSED PROTEIN"/>
    <property type="match status" value="1"/>
</dbReference>
<proteinExistence type="predicted"/>
<feature type="compositionally biased region" description="Low complexity" evidence="1">
    <location>
        <begin position="36"/>
        <end position="57"/>
    </location>
</feature>
<accession>A0AA38VJZ4</accession>
<keyword evidence="3" id="KW-1185">Reference proteome</keyword>
<feature type="region of interest" description="Disordered" evidence="1">
    <location>
        <begin position="1"/>
        <end position="89"/>
    </location>
</feature>
<evidence type="ECO:0000313" key="3">
    <source>
        <dbReference type="Proteomes" id="UP001174691"/>
    </source>
</evidence>
<name>A0AA38VJZ4_9PEZI</name>
<protein>
    <recommendedName>
        <fullName evidence="4">DNA damage-responsive protein 48</fullName>
    </recommendedName>
</protein>
<dbReference type="AlphaFoldDB" id="A0AA38VJZ4"/>
<dbReference type="PANTHER" id="PTHR40462">
    <property type="entry name" value="CHROMOSOME 1, WHOLE GENOME SHOTGUN SEQUENCE"/>
    <property type="match status" value="1"/>
</dbReference>
<gene>
    <name evidence="2" type="ORF">NKR19_g9445</name>
</gene>
<organism evidence="2 3">
    <name type="scientific">Coniochaeta hoffmannii</name>
    <dbReference type="NCBI Taxonomy" id="91930"/>
    <lineage>
        <taxon>Eukaryota</taxon>
        <taxon>Fungi</taxon>
        <taxon>Dikarya</taxon>
        <taxon>Ascomycota</taxon>
        <taxon>Pezizomycotina</taxon>
        <taxon>Sordariomycetes</taxon>
        <taxon>Sordariomycetidae</taxon>
        <taxon>Coniochaetales</taxon>
        <taxon>Coniochaetaceae</taxon>
        <taxon>Coniochaeta</taxon>
    </lineage>
</organism>
<dbReference type="EMBL" id="JANBVN010000227">
    <property type="protein sequence ID" value="KAJ9131971.1"/>
    <property type="molecule type" value="Genomic_DNA"/>
</dbReference>